<dbReference type="Proteomes" id="UP000241394">
    <property type="component" value="Chromosome LG8"/>
</dbReference>
<dbReference type="CDD" id="cd04216">
    <property type="entry name" value="Phytocyanin"/>
    <property type="match status" value="1"/>
</dbReference>
<dbReference type="Gene3D" id="2.60.40.420">
    <property type="entry name" value="Cupredoxins - blue copper proteins"/>
    <property type="match status" value="1"/>
</dbReference>
<dbReference type="SUPFAM" id="SSF49503">
    <property type="entry name" value="Cupredoxins"/>
    <property type="match status" value="1"/>
</dbReference>
<keyword evidence="8" id="KW-0186">Copper</keyword>
<comment type="caution">
    <text evidence="15">The sequence shown here is derived from an EMBL/GenBank/DDBJ whole genome shotgun (WGS) entry which is preliminary data.</text>
</comment>
<keyword evidence="11" id="KW-0325">Glycoprotein</keyword>
<evidence type="ECO:0000256" key="4">
    <source>
        <dbReference type="ARBA" id="ARBA00022723"/>
    </source>
</evidence>
<dbReference type="EMBL" id="NKQK01000008">
    <property type="protein sequence ID" value="PSS23545.1"/>
    <property type="molecule type" value="Genomic_DNA"/>
</dbReference>
<dbReference type="OrthoDB" id="687943at2759"/>
<name>A0A2R6R7K3_ACTCC</name>
<dbReference type="InterPro" id="IPR003245">
    <property type="entry name" value="Phytocyanin_dom"/>
</dbReference>
<evidence type="ECO:0000256" key="8">
    <source>
        <dbReference type="ARBA" id="ARBA00023008"/>
    </source>
</evidence>
<keyword evidence="9 12" id="KW-0472">Membrane</keyword>
<evidence type="ECO:0000256" key="7">
    <source>
        <dbReference type="ARBA" id="ARBA00022989"/>
    </source>
</evidence>
<keyword evidence="6" id="KW-0249">Electron transport</keyword>
<reference evidence="15 16" key="1">
    <citation type="submission" date="2017-07" db="EMBL/GenBank/DDBJ databases">
        <title>An improved, manually edited Actinidia chinensis var. chinensis (kiwifruit) genome highlights the challenges associated with draft genomes and gene prediction in plants.</title>
        <authorList>
            <person name="Pilkington S."/>
            <person name="Crowhurst R."/>
            <person name="Hilario E."/>
            <person name="Nardozza S."/>
            <person name="Fraser L."/>
            <person name="Peng Y."/>
            <person name="Gunaseelan K."/>
            <person name="Simpson R."/>
            <person name="Tahir J."/>
            <person name="Deroles S."/>
            <person name="Templeton K."/>
            <person name="Luo Z."/>
            <person name="Davy M."/>
            <person name="Cheng C."/>
            <person name="Mcneilage M."/>
            <person name="Scaglione D."/>
            <person name="Liu Y."/>
            <person name="Zhang Q."/>
            <person name="Datson P."/>
            <person name="De Silva N."/>
            <person name="Gardiner S."/>
            <person name="Bassett H."/>
            <person name="Chagne D."/>
            <person name="Mccallum J."/>
            <person name="Dzierzon H."/>
            <person name="Deng C."/>
            <person name="Wang Y.-Y."/>
            <person name="Barron N."/>
            <person name="Manako K."/>
            <person name="Bowen J."/>
            <person name="Foster T."/>
            <person name="Erridge Z."/>
            <person name="Tiffin H."/>
            <person name="Waite C."/>
            <person name="Davies K."/>
            <person name="Grierson E."/>
            <person name="Laing W."/>
            <person name="Kirk R."/>
            <person name="Chen X."/>
            <person name="Wood M."/>
            <person name="Montefiori M."/>
            <person name="Brummell D."/>
            <person name="Schwinn K."/>
            <person name="Catanach A."/>
            <person name="Fullerton C."/>
            <person name="Li D."/>
            <person name="Meiyalaghan S."/>
            <person name="Nieuwenhuizen N."/>
            <person name="Read N."/>
            <person name="Prakash R."/>
            <person name="Hunter D."/>
            <person name="Zhang H."/>
            <person name="Mckenzie M."/>
            <person name="Knabel M."/>
            <person name="Harris A."/>
            <person name="Allan A."/>
            <person name="Chen A."/>
            <person name="Janssen B."/>
            <person name="Plunkett B."/>
            <person name="Dwamena C."/>
            <person name="Voogd C."/>
            <person name="Leif D."/>
            <person name="Lafferty D."/>
            <person name="Souleyre E."/>
            <person name="Varkonyi-Gasic E."/>
            <person name="Gambi F."/>
            <person name="Hanley J."/>
            <person name="Yao J.-L."/>
            <person name="Cheung J."/>
            <person name="David K."/>
            <person name="Warren B."/>
            <person name="Marsh K."/>
            <person name="Snowden K."/>
            <person name="Lin-Wang K."/>
            <person name="Brian L."/>
            <person name="Martinez-Sanchez M."/>
            <person name="Wang M."/>
            <person name="Ileperuma N."/>
            <person name="Macnee N."/>
            <person name="Campin R."/>
            <person name="Mcatee P."/>
            <person name="Drummond R."/>
            <person name="Espley R."/>
            <person name="Ireland H."/>
            <person name="Wu R."/>
            <person name="Atkinson R."/>
            <person name="Karunairetnam S."/>
            <person name="Bulley S."/>
            <person name="Chunkath S."/>
            <person name="Hanley Z."/>
            <person name="Storey R."/>
            <person name="Thrimawithana A."/>
            <person name="Thomson S."/>
            <person name="David C."/>
            <person name="Testolin R."/>
        </authorList>
    </citation>
    <scope>NUCLEOTIDE SEQUENCE [LARGE SCALE GENOMIC DNA]</scope>
    <source>
        <strain evidence="16">cv. Red5</strain>
        <tissue evidence="15">Young leaf</tissue>
    </source>
</reference>
<dbReference type="GO" id="GO:0005886">
    <property type="term" value="C:plasma membrane"/>
    <property type="evidence" value="ECO:0007669"/>
    <property type="project" value="TreeGrafter"/>
</dbReference>
<evidence type="ECO:0000256" key="9">
    <source>
        <dbReference type="ARBA" id="ARBA00023136"/>
    </source>
</evidence>
<evidence type="ECO:0000256" key="3">
    <source>
        <dbReference type="ARBA" id="ARBA00022692"/>
    </source>
</evidence>
<keyword evidence="5 13" id="KW-0732">Signal</keyword>
<organism evidence="15 16">
    <name type="scientific">Actinidia chinensis var. chinensis</name>
    <name type="common">Chinese soft-hair kiwi</name>
    <dbReference type="NCBI Taxonomy" id="1590841"/>
    <lineage>
        <taxon>Eukaryota</taxon>
        <taxon>Viridiplantae</taxon>
        <taxon>Streptophyta</taxon>
        <taxon>Embryophyta</taxon>
        <taxon>Tracheophyta</taxon>
        <taxon>Spermatophyta</taxon>
        <taxon>Magnoliopsida</taxon>
        <taxon>eudicotyledons</taxon>
        <taxon>Gunneridae</taxon>
        <taxon>Pentapetalae</taxon>
        <taxon>asterids</taxon>
        <taxon>Ericales</taxon>
        <taxon>Actinidiaceae</taxon>
        <taxon>Actinidia</taxon>
    </lineage>
</organism>
<feature type="domain" description="Phytocyanin" evidence="14">
    <location>
        <begin position="26"/>
        <end position="126"/>
    </location>
</feature>
<dbReference type="GO" id="GO:0046872">
    <property type="term" value="F:metal ion binding"/>
    <property type="evidence" value="ECO:0007669"/>
    <property type="project" value="UniProtKB-KW"/>
</dbReference>
<accession>A0A2R6R7K3</accession>
<dbReference type="OMA" id="MATHCAE"/>
<keyword evidence="10" id="KW-1015">Disulfide bond</keyword>
<sequence>MASAKLVVLVSIIIAVVALPTVTMATEFWVGDATGWTKDFDYQAWAKDKMFYVGDKLVFKYQVGNHNVFKVNGTAFKDCTIPPANGALTSGNDVITLMTPGNKWYICGMATHCAEHMQKLAITVMEGSAPAPAPDTNSAHGMFTSGYQIFLAAAGIFVAMIVA</sequence>
<keyword evidence="16" id="KW-1185">Reference proteome</keyword>
<evidence type="ECO:0000313" key="15">
    <source>
        <dbReference type="EMBL" id="PSS23545.1"/>
    </source>
</evidence>
<feature type="chain" id="PRO_5015344717" evidence="13">
    <location>
        <begin position="19"/>
        <end position="163"/>
    </location>
</feature>
<dbReference type="PROSITE" id="PS51485">
    <property type="entry name" value="PHYTOCYANIN"/>
    <property type="match status" value="1"/>
</dbReference>
<dbReference type="STRING" id="1590841.A0A2R6R7K3"/>
<dbReference type="Pfam" id="PF02298">
    <property type="entry name" value="Cu_bind_like"/>
    <property type="match status" value="1"/>
</dbReference>
<dbReference type="PANTHER" id="PTHR33021:SF533">
    <property type="entry name" value="PHYTOCYANIN DOMAIN-CONTAINING PROTEIN"/>
    <property type="match status" value="1"/>
</dbReference>
<evidence type="ECO:0000313" key="16">
    <source>
        <dbReference type="Proteomes" id="UP000241394"/>
    </source>
</evidence>
<dbReference type="InterPro" id="IPR039391">
    <property type="entry name" value="Phytocyanin-like"/>
</dbReference>
<evidence type="ECO:0000256" key="12">
    <source>
        <dbReference type="SAM" id="Phobius"/>
    </source>
</evidence>
<reference evidence="16" key="2">
    <citation type="journal article" date="2018" name="BMC Genomics">
        <title>A manually annotated Actinidia chinensis var. chinensis (kiwifruit) genome highlights the challenges associated with draft genomes and gene prediction in plants.</title>
        <authorList>
            <person name="Pilkington S.M."/>
            <person name="Crowhurst R."/>
            <person name="Hilario E."/>
            <person name="Nardozza S."/>
            <person name="Fraser L."/>
            <person name="Peng Y."/>
            <person name="Gunaseelan K."/>
            <person name="Simpson R."/>
            <person name="Tahir J."/>
            <person name="Deroles S.C."/>
            <person name="Templeton K."/>
            <person name="Luo Z."/>
            <person name="Davy M."/>
            <person name="Cheng C."/>
            <person name="McNeilage M."/>
            <person name="Scaglione D."/>
            <person name="Liu Y."/>
            <person name="Zhang Q."/>
            <person name="Datson P."/>
            <person name="De Silva N."/>
            <person name="Gardiner S.E."/>
            <person name="Bassett H."/>
            <person name="Chagne D."/>
            <person name="McCallum J."/>
            <person name="Dzierzon H."/>
            <person name="Deng C."/>
            <person name="Wang Y.Y."/>
            <person name="Barron L."/>
            <person name="Manako K."/>
            <person name="Bowen J."/>
            <person name="Foster T.M."/>
            <person name="Erridge Z.A."/>
            <person name="Tiffin H."/>
            <person name="Waite C.N."/>
            <person name="Davies K.M."/>
            <person name="Grierson E.P."/>
            <person name="Laing W.A."/>
            <person name="Kirk R."/>
            <person name="Chen X."/>
            <person name="Wood M."/>
            <person name="Montefiori M."/>
            <person name="Brummell D.A."/>
            <person name="Schwinn K.E."/>
            <person name="Catanach A."/>
            <person name="Fullerton C."/>
            <person name="Li D."/>
            <person name="Meiyalaghan S."/>
            <person name="Nieuwenhuizen N."/>
            <person name="Read N."/>
            <person name="Prakash R."/>
            <person name="Hunter D."/>
            <person name="Zhang H."/>
            <person name="McKenzie M."/>
            <person name="Knabel M."/>
            <person name="Harris A."/>
            <person name="Allan A.C."/>
            <person name="Gleave A."/>
            <person name="Chen A."/>
            <person name="Janssen B.J."/>
            <person name="Plunkett B."/>
            <person name="Ampomah-Dwamena C."/>
            <person name="Voogd C."/>
            <person name="Leif D."/>
            <person name="Lafferty D."/>
            <person name="Souleyre E.J.F."/>
            <person name="Varkonyi-Gasic E."/>
            <person name="Gambi F."/>
            <person name="Hanley J."/>
            <person name="Yao J.L."/>
            <person name="Cheung J."/>
            <person name="David K.M."/>
            <person name="Warren B."/>
            <person name="Marsh K."/>
            <person name="Snowden K.C."/>
            <person name="Lin-Wang K."/>
            <person name="Brian L."/>
            <person name="Martinez-Sanchez M."/>
            <person name="Wang M."/>
            <person name="Ileperuma N."/>
            <person name="Macnee N."/>
            <person name="Campin R."/>
            <person name="McAtee P."/>
            <person name="Drummond R.S.M."/>
            <person name="Espley R.V."/>
            <person name="Ireland H.S."/>
            <person name="Wu R."/>
            <person name="Atkinson R.G."/>
            <person name="Karunairetnam S."/>
            <person name="Bulley S."/>
            <person name="Chunkath S."/>
            <person name="Hanley Z."/>
            <person name="Storey R."/>
            <person name="Thrimawithana A.H."/>
            <person name="Thomson S."/>
            <person name="David C."/>
            <person name="Testolin R."/>
            <person name="Huang H."/>
            <person name="Hellens R.P."/>
            <person name="Schaffer R.J."/>
        </authorList>
    </citation>
    <scope>NUCLEOTIDE SEQUENCE [LARGE SCALE GENOMIC DNA]</scope>
    <source>
        <strain evidence="16">cv. Red5</strain>
    </source>
</reference>
<dbReference type="InParanoid" id="A0A2R6R7K3"/>
<evidence type="ECO:0000256" key="1">
    <source>
        <dbReference type="ARBA" id="ARBA00004479"/>
    </source>
</evidence>
<evidence type="ECO:0000256" key="11">
    <source>
        <dbReference type="ARBA" id="ARBA00023180"/>
    </source>
</evidence>
<keyword evidence="4" id="KW-0479">Metal-binding</keyword>
<evidence type="ECO:0000256" key="13">
    <source>
        <dbReference type="SAM" id="SignalP"/>
    </source>
</evidence>
<comment type="subcellular location">
    <subcellularLocation>
        <location evidence="1">Membrane</location>
        <topology evidence="1">Single-pass type I membrane protein</topology>
    </subcellularLocation>
</comment>
<evidence type="ECO:0000256" key="2">
    <source>
        <dbReference type="ARBA" id="ARBA00022448"/>
    </source>
</evidence>
<protein>
    <submittedName>
        <fullName evidence="15">Mavicyanin like</fullName>
    </submittedName>
</protein>
<proteinExistence type="predicted"/>
<evidence type="ECO:0000256" key="10">
    <source>
        <dbReference type="ARBA" id="ARBA00023157"/>
    </source>
</evidence>
<gene>
    <name evidence="15" type="ORF">CEY00_Acc08368</name>
</gene>
<dbReference type="FunFam" id="2.60.40.420:FF:000067">
    <property type="entry name" value="Cupredoxin superfamily protein"/>
    <property type="match status" value="1"/>
</dbReference>
<feature type="signal peptide" evidence="13">
    <location>
        <begin position="1"/>
        <end position="18"/>
    </location>
</feature>
<dbReference type="GO" id="GO:0009610">
    <property type="term" value="P:response to symbiotic fungus"/>
    <property type="evidence" value="ECO:0007669"/>
    <property type="project" value="UniProtKB-ARBA"/>
</dbReference>
<feature type="transmembrane region" description="Helical" evidence="12">
    <location>
        <begin position="145"/>
        <end position="162"/>
    </location>
</feature>
<evidence type="ECO:0000256" key="5">
    <source>
        <dbReference type="ARBA" id="ARBA00022729"/>
    </source>
</evidence>
<keyword evidence="2" id="KW-0813">Transport</keyword>
<dbReference type="GO" id="GO:0009055">
    <property type="term" value="F:electron transfer activity"/>
    <property type="evidence" value="ECO:0007669"/>
    <property type="project" value="InterPro"/>
</dbReference>
<dbReference type="Gramene" id="PSS23545">
    <property type="protein sequence ID" value="PSS23545"/>
    <property type="gene ID" value="CEY00_Acc08368"/>
</dbReference>
<dbReference type="AlphaFoldDB" id="A0A2R6R7K3"/>
<evidence type="ECO:0000259" key="14">
    <source>
        <dbReference type="PROSITE" id="PS51485"/>
    </source>
</evidence>
<evidence type="ECO:0000256" key="6">
    <source>
        <dbReference type="ARBA" id="ARBA00022982"/>
    </source>
</evidence>
<keyword evidence="3 12" id="KW-0812">Transmembrane</keyword>
<dbReference type="InterPro" id="IPR008972">
    <property type="entry name" value="Cupredoxin"/>
</dbReference>
<dbReference type="PANTHER" id="PTHR33021">
    <property type="entry name" value="BLUE COPPER PROTEIN"/>
    <property type="match status" value="1"/>
</dbReference>
<keyword evidence="7 12" id="KW-1133">Transmembrane helix</keyword>